<dbReference type="RefSeq" id="WP_090869575.1">
    <property type="nucleotide sequence ID" value="NZ_FNYE01000020.1"/>
</dbReference>
<dbReference type="Proteomes" id="UP000198866">
    <property type="component" value="Unassembled WGS sequence"/>
</dbReference>
<evidence type="ECO:0000259" key="1">
    <source>
        <dbReference type="Pfam" id="PF00857"/>
    </source>
</evidence>
<dbReference type="AlphaFoldDB" id="A0A1H7C5M7"/>
<sequence>MHKNVFTPENAALLLIDHQIGTMSWTRSHDVEEIKKNAVLLAKVATATGLPLVFTSSMEERAQGPLLTELEEAAPEAFANRVKRAGIVNAMHDPNFNNAVKATGREKVFVAGISTEICVVFPVLQLLDEGYEVQVVTDASASSTKLGNDAALRRLEQAGAVITSTPQVVSGLAVDWTTPKGQALSKLLNPGVQVKQWEKKEKTSLLMG</sequence>
<dbReference type="OrthoDB" id="9789777at2"/>
<feature type="domain" description="Isochorismatase-like" evidence="1">
    <location>
        <begin position="11"/>
        <end position="166"/>
    </location>
</feature>
<dbReference type="InterPro" id="IPR000868">
    <property type="entry name" value="Isochorismatase-like_dom"/>
</dbReference>
<dbReference type="Pfam" id="PF00857">
    <property type="entry name" value="Isochorismatase"/>
    <property type="match status" value="1"/>
</dbReference>
<dbReference type="Gene3D" id="3.40.50.850">
    <property type="entry name" value="Isochorismatase-like"/>
    <property type="match status" value="1"/>
</dbReference>
<organism evidence="2 3">
    <name type="scientific">Paraburkholderia diazotrophica</name>
    <dbReference type="NCBI Taxonomy" id="667676"/>
    <lineage>
        <taxon>Bacteria</taxon>
        <taxon>Pseudomonadati</taxon>
        <taxon>Pseudomonadota</taxon>
        <taxon>Betaproteobacteria</taxon>
        <taxon>Burkholderiales</taxon>
        <taxon>Burkholderiaceae</taxon>
        <taxon>Paraburkholderia</taxon>
    </lineage>
</organism>
<dbReference type="InterPro" id="IPR036380">
    <property type="entry name" value="Isochorismatase-like_sf"/>
</dbReference>
<dbReference type="PANTHER" id="PTHR43559">
    <property type="entry name" value="HYDROLASE YCAC-RELATED"/>
    <property type="match status" value="1"/>
</dbReference>
<evidence type="ECO:0000313" key="3">
    <source>
        <dbReference type="Proteomes" id="UP000198866"/>
    </source>
</evidence>
<dbReference type="STRING" id="667676.SAMN05192539_1020106"/>
<evidence type="ECO:0000313" key="2">
    <source>
        <dbReference type="EMBL" id="SEJ85079.1"/>
    </source>
</evidence>
<reference evidence="3" key="1">
    <citation type="submission" date="2016-10" db="EMBL/GenBank/DDBJ databases">
        <authorList>
            <person name="Varghese N."/>
            <person name="Submissions S."/>
        </authorList>
    </citation>
    <scope>NUCLEOTIDE SEQUENCE [LARGE SCALE GENOMIC DNA]</scope>
    <source>
        <strain evidence="3">LMG 26031</strain>
    </source>
</reference>
<accession>A0A1H7C5M7</accession>
<gene>
    <name evidence="2" type="ORF">SAMN05192539_1020106</name>
</gene>
<name>A0A1H7C5M7_9BURK</name>
<protein>
    <submittedName>
        <fullName evidence="2">Nicotinamidase-related amidase</fullName>
    </submittedName>
</protein>
<proteinExistence type="predicted"/>
<dbReference type="SUPFAM" id="SSF52499">
    <property type="entry name" value="Isochorismatase-like hydrolases"/>
    <property type="match status" value="1"/>
</dbReference>
<keyword evidence="3" id="KW-1185">Reference proteome</keyword>
<dbReference type="EMBL" id="FNYE01000020">
    <property type="protein sequence ID" value="SEJ85079.1"/>
    <property type="molecule type" value="Genomic_DNA"/>
</dbReference>
<dbReference type="PANTHER" id="PTHR43559:SF3">
    <property type="entry name" value="HYDROLASE YCAC-RELATED"/>
    <property type="match status" value="1"/>
</dbReference>
<dbReference type="InterPro" id="IPR053152">
    <property type="entry name" value="Hydrolase_YcaC-like"/>
</dbReference>